<dbReference type="Proteomes" id="UP001140011">
    <property type="component" value="Unassembled WGS sequence"/>
</dbReference>
<dbReference type="AlphaFoldDB" id="A0A9W8H3Y2"/>
<protein>
    <submittedName>
        <fullName evidence="2">Pyruvate dehyrogenase phosphatase catalytic subunit</fullName>
        <ecNumber evidence="2">3.1.3.43</ecNumber>
    </submittedName>
</protein>
<dbReference type="InterPro" id="IPR036457">
    <property type="entry name" value="PPM-type-like_dom_sf"/>
</dbReference>
<evidence type="ECO:0000259" key="1">
    <source>
        <dbReference type="PROSITE" id="PS51746"/>
    </source>
</evidence>
<keyword evidence="2" id="KW-0378">Hydrolase</keyword>
<gene>
    <name evidence="2" type="primary">PDP2</name>
    <name evidence="2" type="ORF">GGI19_000493</name>
</gene>
<dbReference type="PANTHER" id="PTHR13832">
    <property type="entry name" value="PROTEIN PHOSPHATASE 2C"/>
    <property type="match status" value="1"/>
</dbReference>
<evidence type="ECO:0000313" key="3">
    <source>
        <dbReference type="Proteomes" id="UP001140011"/>
    </source>
</evidence>
<name>A0A9W8H3Y2_9FUNG</name>
<dbReference type="EC" id="3.1.3.43" evidence="2"/>
<reference evidence="2" key="1">
    <citation type="submission" date="2022-07" db="EMBL/GenBank/DDBJ databases">
        <title>Phylogenomic reconstructions and comparative analyses of Kickxellomycotina fungi.</title>
        <authorList>
            <person name="Reynolds N.K."/>
            <person name="Stajich J.E."/>
            <person name="Barry K."/>
            <person name="Grigoriev I.V."/>
            <person name="Crous P."/>
            <person name="Smith M.E."/>
        </authorList>
    </citation>
    <scope>NUCLEOTIDE SEQUENCE</scope>
    <source>
        <strain evidence="2">BCRC 34297</strain>
    </source>
</reference>
<organism evidence="2 3">
    <name type="scientific">Coemansia pectinata</name>
    <dbReference type="NCBI Taxonomy" id="1052879"/>
    <lineage>
        <taxon>Eukaryota</taxon>
        <taxon>Fungi</taxon>
        <taxon>Fungi incertae sedis</taxon>
        <taxon>Zoopagomycota</taxon>
        <taxon>Kickxellomycotina</taxon>
        <taxon>Kickxellomycetes</taxon>
        <taxon>Kickxellales</taxon>
        <taxon>Kickxellaceae</taxon>
        <taxon>Coemansia</taxon>
    </lineage>
</organism>
<keyword evidence="3" id="KW-1185">Reference proteome</keyword>
<dbReference type="SMART" id="SM00332">
    <property type="entry name" value="PP2Cc"/>
    <property type="match status" value="1"/>
</dbReference>
<keyword evidence="2" id="KW-0670">Pyruvate</keyword>
<sequence length="361" mass="39255">MALSIGSGGIALAGYTLSQHLSDQASNEVEADDSVPLSPTLAALKSIELKHRASKTVLDGLESQERHDKAVSLDKLSDEEVDALLQAKENTWCIESQSSKAKLQCREIIAQNQDLQKLHEVQYGLSGNGGLVAIVDTNGKEIVVGNTGDSRALVGVLQDDGTWKAVCLTDDQTSARVLEYVRVMGEHPGEDNAIQGGRVLGSLKHARAFGDIKYKWPLDAQKDIFPSLNNLGYHSVQTPEHCITPPYVTSYPVLTKHKLSSNDKFVVFAFGGLYDKLSDDQVIETVAQWYEANNTNNKESAGSLAVKDSNAATHLIRAALSIDWHGTQGNSTARRLLAIPSSHLRKYHDNISVTVVTLDIE</sequence>
<dbReference type="InterPro" id="IPR015655">
    <property type="entry name" value="PP2C"/>
</dbReference>
<dbReference type="SUPFAM" id="SSF81606">
    <property type="entry name" value="PP2C-like"/>
    <property type="match status" value="1"/>
</dbReference>
<dbReference type="Pfam" id="PF00481">
    <property type="entry name" value="PP2C"/>
    <property type="match status" value="1"/>
</dbReference>
<dbReference type="GO" id="GO:0005739">
    <property type="term" value="C:mitochondrion"/>
    <property type="evidence" value="ECO:0007669"/>
    <property type="project" value="TreeGrafter"/>
</dbReference>
<dbReference type="PANTHER" id="PTHR13832:SF792">
    <property type="entry name" value="GM14286P"/>
    <property type="match status" value="1"/>
</dbReference>
<comment type="caution">
    <text evidence="2">The sequence shown here is derived from an EMBL/GenBank/DDBJ whole genome shotgun (WGS) entry which is preliminary data.</text>
</comment>
<evidence type="ECO:0000313" key="2">
    <source>
        <dbReference type="EMBL" id="KAJ2756905.1"/>
    </source>
</evidence>
<feature type="domain" description="PPM-type phosphatase" evidence="1">
    <location>
        <begin position="41"/>
        <end position="358"/>
    </location>
</feature>
<dbReference type="EMBL" id="JANBUH010000013">
    <property type="protein sequence ID" value="KAJ2756905.1"/>
    <property type="molecule type" value="Genomic_DNA"/>
</dbReference>
<dbReference type="PROSITE" id="PS51746">
    <property type="entry name" value="PPM_2"/>
    <property type="match status" value="1"/>
</dbReference>
<dbReference type="OrthoDB" id="420076at2759"/>
<accession>A0A9W8H3Y2</accession>
<dbReference type="InterPro" id="IPR001932">
    <property type="entry name" value="PPM-type_phosphatase-like_dom"/>
</dbReference>
<dbReference type="GO" id="GO:0004741">
    <property type="term" value="F:[pyruvate dehydrogenase (acetyl-transferring)]-phosphatase activity"/>
    <property type="evidence" value="ECO:0007669"/>
    <property type="project" value="UniProtKB-EC"/>
</dbReference>
<dbReference type="CDD" id="cd00143">
    <property type="entry name" value="PP2Cc"/>
    <property type="match status" value="1"/>
</dbReference>
<dbReference type="Gene3D" id="3.60.40.10">
    <property type="entry name" value="PPM-type phosphatase domain"/>
    <property type="match status" value="1"/>
</dbReference>
<proteinExistence type="predicted"/>